<dbReference type="InterPro" id="IPR050228">
    <property type="entry name" value="Carboxylesterase_BioH"/>
</dbReference>
<dbReference type="PANTHER" id="PTHR43194">
    <property type="entry name" value="HYDROLASE ALPHA/BETA FOLD FAMILY"/>
    <property type="match status" value="1"/>
</dbReference>
<feature type="domain" description="AB hydrolase-1" evidence="1">
    <location>
        <begin position="31"/>
        <end position="140"/>
    </location>
</feature>
<dbReference type="Pfam" id="PF00561">
    <property type="entry name" value="Abhydrolase_1"/>
    <property type="match status" value="1"/>
</dbReference>
<comment type="caution">
    <text evidence="2">The sequence shown here is derived from an EMBL/GenBank/DDBJ whole genome shotgun (WGS) entry which is preliminary data.</text>
</comment>
<evidence type="ECO:0000259" key="1">
    <source>
        <dbReference type="Pfam" id="PF00561"/>
    </source>
</evidence>
<dbReference type="PRINTS" id="PR00111">
    <property type="entry name" value="ABHYDROLASE"/>
</dbReference>
<organism evidence="2 3">
    <name type="scientific">Streptomyces litchfieldiae</name>
    <dbReference type="NCBI Taxonomy" id="3075543"/>
    <lineage>
        <taxon>Bacteria</taxon>
        <taxon>Bacillati</taxon>
        <taxon>Actinomycetota</taxon>
        <taxon>Actinomycetes</taxon>
        <taxon>Kitasatosporales</taxon>
        <taxon>Streptomycetaceae</taxon>
        <taxon>Streptomyces</taxon>
    </lineage>
</organism>
<sequence length="234" mass="25283">MATHSERADVRFVDAGPVRLAYETAGDPGAPPLLLLHALGKDATDWHTVLPAFARHWHVYVPDLRGHGRSDWPGTYSFELMRDDVLGFLNALGIARASLVGHSLGGVVSYLLAAGHPERVDRLVLEEAPPPFPRQPSAPARPDHPVPYDWPVVPAIKAQVDTPDPAWPGLLDGITARTLLVAGGAASQLRQDWIAEMAGRIPGGRLVTIPAGHRVHETAPEAFTEAVTGFLRER</sequence>
<keyword evidence="3" id="KW-1185">Reference proteome</keyword>
<evidence type="ECO:0000313" key="3">
    <source>
        <dbReference type="Proteomes" id="UP001183246"/>
    </source>
</evidence>
<dbReference type="Proteomes" id="UP001183246">
    <property type="component" value="Unassembled WGS sequence"/>
</dbReference>
<dbReference type="PANTHER" id="PTHR43194:SF2">
    <property type="entry name" value="PEROXISOMAL MEMBRANE PROTEIN LPX1"/>
    <property type="match status" value="1"/>
</dbReference>
<dbReference type="SUPFAM" id="SSF53474">
    <property type="entry name" value="alpha/beta-Hydrolases"/>
    <property type="match status" value="1"/>
</dbReference>
<accession>A0ABU2MZP1</accession>
<protein>
    <submittedName>
        <fullName evidence="2">Alpha/beta hydrolase</fullName>
    </submittedName>
</protein>
<name>A0ABU2MZP1_9ACTN</name>
<gene>
    <name evidence="2" type="ORF">RM590_31025</name>
</gene>
<dbReference type="EMBL" id="JAVREL010000026">
    <property type="protein sequence ID" value="MDT0346981.1"/>
    <property type="molecule type" value="Genomic_DNA"/>
</dbReference>
<proteinExistence type="predicted"/>
<evidence type="ECO:0000313" key="2">
    <source>
        <dbReference type="EMBL" id="MDT0346981.1"/>
    </source>
</evidence>
<dbReference type="InterPro" id="IPR029058">
    <property type="entry name" value="AB_hydrolase_fold"/>
</dbReference>
<reference evidence="3" key="1">
    <citation type="submission" date="2023-07" db="EMBL/GenBank/DDBJ databases">
        <title>30 novel species of actinomycetes from the DSMZ collection.</title>
        <authorList>
            <person name="Nouioui I."/>
        </authorList>
    </citation>
    <scope>NUCLEOTIDE SEQUENCE [LARGE SCALE GENOMIC DNA]</scope>
    <source>
        <strain evidence="3">DSM 44938</strain>
    </source>
</reference>
<dbReference type="RefSeq" id="WP_311708106.1">
    <property type="nucleotide sequence ID" value="NZ_JAVREL010000026.1"/>
</dbReference>
<dbReference type="InterPro" id="IPR000073">
    <property type="entry name" value="AB_hydrolase_1"/>
</dbReference>
<keyword evidence="2" id="KW-0378">Hydrolase</keyword>
<dbReference type="Gene3D" id="3.40.50.1820">
    <property type="entry name" value="alpha/beta hydrolase"/>
    <property type="match status" value="2"/>
</dbReference>
<dbReference type="GO" id="GO:0016787">
    <property type="term" value="F:hydrolase activity"/>
    <property type="evidence" value="ECO:0007669"/>
    <property type="project" value="UniProtKB-KW"/>
</dbReference>